<organism evidence="1 2">
    <name type="scientific">Digitaria exilis</name>
    <dbReference type="NCBI Taxonomy" id="1010633"/>
    <lineage>
        <taxon>Eukaryota</taxon>
        <taxon>Viridiplantae</taxon>
        <taxon>Streptophyta</taxon>
        <taxon>Embryophyta</taxon>
        <taxon>Tracheophyta</taxon>
        <taxon>Spermatophyta</taxon>
        <taxon>Magnoliopsida</taxon>
        <taxon>Liliopsida</taxon>
        <taxon>Poales</taxon>
        <taxon>Poaceae</taxon>
        <taxon>PACMAD clade</taxon>
        <taxon>Panicoideae</taxon>
        <taxon>Panicodae</taxon>
        <taxon>Paniceae</taxon>
        <taxon>Anthephorinae</taxon>
        <taxon>Digitaria</taxon>
    </lineage>
</organism>
<accession>A0A835FBX1</accession>
<proteinExistence type="predicted"/>
<gene>
    <name evidence="1" type="ORF">HU200_014184</name>
</gene>
<evidence type="ECO:0000313" key="1">
    <source>
        <dbReference type="EMBL" id="KAF8737234.1"/>
    </source>
</evidence>
<reference evidence="1" key="1">
    <citation type="submission" date="2020-07" db="EMBL/GenBank/DDBJ databases">
        <title>Genome sequence and genetic diversity analysis of an under-domesticated orphan crop, white fonio (Digitaria exilis).</title>
        <authorList>
            <person name="Bennetzen J.L."/>
            <person name="Chen S."/>
            <person name="Ma X."/>
            <person name="Wang X."/>
            <person name="Yssel A.E.J."/>
            <person name="Chaluvadi S.R."/>
            <person name="Johnson M."/>
            <person name="Gangashetty P."/>
            <person name="Hamidou F."/>
            <person name="Sanogo M.D."/>
            <person name="Zwaenepoel A."/>
            <person name="Wallace J."/>
            <person name="Van De Peer Y."/>
            <person name="Van Deynze A."/>
        </authorList>
    </citation>
    <scope>NUCLEOTIDE SEQUENCE</scope>
    <source>
        <tissue evidence="1">Leaves</tissue>
    </source>
</reference>
<dbReference type="EMBL" id="JACEFO010001403">
    <property type="protein sequence ID" value="KAF8737234.1"/>
    <property type="molecule type" value="Genomic_DNA"/>
</dbReference>
<dbReference type="OrthoDB" id="715791at2759"/>
<dbReference type="Pfam" id="PF07893">
    <property type="entry name" value="DUF1668"/>
    <property type="match status" value="1"/>
</dbReference>
<evidence type="ECO:0000313" key="2">
    <source>
        <dbReference type="Proteomes" id="UP000636709"/>
    </source>
</evidence>
<dbReference type="Proteomes" id="UP000636709">
    <property type="component" value="Unassembled WGS sequence"/>
</dbReference>
<protein>
    <submittedName>
        <fullName evidence="1">Uncharacterized protein</fullName>
    </submittedName>
</protein>
<name>A0A835FBX1_9POAL</name>
<keyword evidence="2" id="KW-1185">Reference proteome</keyword>
<comment type="caution">
    <text evidence="1">The sequence shown here is derived from an EMBL/GenBank/DDBJ whole genome shotgun (WGS) entry which is preliminary data.</text>
</comment>
<sequence>MPFAGRAHFVHSLDTFVGLSDDPDTRGHLCSCDSAPITGTGGVSDRPEWKVSKERIFSDDPNEGHQCATLLYMGEIGGSGTDLEWMCLVECVSIGDGEERLEEEDGYVVQRRSITGYCYRLTTFSLSYDGDGDLTTGESCRVRWYKVPEENGSFGFEPVVFWL</sequence>
<dbReference type="PANTHER" id="PTHR33085">
    <property type="entry name" value="OS12G0113100 PROTEIN-RELATED"/>
    <property type="match status" value="1"/>
</dbReference>
<dbReference type="AlphaFoldDB" id="A0A835FBX1"/>
<dbReference type="InterPro" id="IPR012871">
    <property type="entry name" value="DUF1668_ORYSA"/>
</dbReference>